<name>A0A6A9UXM0_AGRVI</name>
<gene>
    <name evidence="2" type="ORF">GOZ88_17245</name>
    <name evidence="1" type="ORF">GOZ90_06975</name>
</gene>
<dbReference type="OrthoDB" id="8292514at2"/>
<dbReference type="EMBL" id="WPHU01000007">
    <property type="protein sequence ID" value="MVA57853.1"/>
    <property type="molecule type" value="Genomic_DNA"/>
</dbReference>
<dbReference type="EMBL" id="WPHR01000004">
    <property type="protein sequence ID" value="MUZ72421.1"/>
    <property type="molecule type" value="Genomic_DNA"/>
</dbReference>
<evidence type="ECO:0000313" key="2">
    <source>
        <dbReference type="EMBL" id="MVA57853.1"/>
    </source>
</evidence>
<comment type="caution">
    <text evidence="1">The sequence shown here is derived from an EMBL/GenBank/DDBJ whole genome shotgun (WGS) entry which is preliminary data.</text>
</comment>
<accession>A0A6A9UXM0</accession>
<evidence type="ECO:0000313" key="4">
    <source>
        <dbReference type="Proteomes" id="UP000477951"/>
    </source>
</evidence>
<organism evidence="1 4">
    <name type="scientific">Agrobacterium vitis</name>
    <name type="common">Rhizobium vitis</name>
    <dbReference type="NCBI Taxonomy" id="373"/>
    <lineage>
        <taxon>Bacteria</taxon>
        <taxon>Pseudomonadati</taxon>
        <taxon>Pseudomonadota</taxon>
        <taxon>Alphaproteobacteria</taxon>
        <taxon>Hyphomicrobiales</taxon>
        <taxon>Rhizobiaceae</taxon>
        <taxon>Rhizobium/Agrobacterium group</taxon>
        <taxon>Agrobacterium</taxon>
    </lineage>
</organism>
<dbReference type="RefSeq" id="WP_087729479.1">
    <property type="nucleotide sequence ID" value="NZ_AP023268.1"/>
</dbReference>
<evidence type="ECO:0000313" key="3">
    <source>
        <dbReference type="Proteomes" id="UP000440716"/>
    </source>
</evidence>
<sequence>MSDDFEPEATIETSNLAALVLSQEIDSLTDVLVKALYEVYRILDDSHQQPGTVH</sequence>
<proteinExistence type="predicted"/>
<evidence type="ECO:0000313" key="1">
    <source>
        <dbReference type="EMBL" id="MUZ72421.1"/>
    </source>
</evidence>
<dbReference type="GeneID" id="60685159"/>
<protein>
    <submittedName>
        <fullName evidence="1">Uncharacterized protein</fullName>
    </submittedName>
</protein>
<reference evidence="3 4" key="1">
    <citation type="submission" date="2019-12" db="EMBL/GenBank/DDBJ databases">
        <title>Whole-genome sequencing of Allorhizobium vitis.</title>
        <authorList>
            <person name="Gan H.M."/>
            <person name="Szegedi E."/>
            <person name="Burr T."/>
            <person name="Savka M.A."/>
        </authorList>
    </citation>
    <scope>NUCLEOTIDE SEQUENCE [LARGE SCALE GENOMIC DNA]</scope>
    <source>
        <strain evidence="2 3">CG415</strain>
        <strain evidence="1 4">CG516</strain>
    </source>
</reference>
<dbReference type="AlphaFoldDB" id="A0A6A9UXM0"/>
<dbReference type="Proteomes" id="UP000477951">
    <property type="component" value="Unassembled WGS sequence"/>
</dbReference>
<dbReference type="Proteomes" id="UP000440716">
    <property type="component" value="Unassembled WGS sequence"/>
</dbReference>